<keyword evidence="8" id="KW-1185">Reference proteome</keyword>
<dbReference type="GO" id="GO:0008983">
    <property type="term" value="F:protein-glutamate O-methyltransferase activity"/>
    <property type="evidence" value="ECO:0007669"/>
    <property type="project" value="UniProtKB-EC"/>
</dbReference>
<name>I4BB36_TURPD</name>
<dbReference type="GO" id="GO:0032259">
    <property type="term" value="P:methylation"/>
    <property type="evidence" value="ECO:0007669"/>
    <property type="project" value="UniProtKB-KW"/>
</dbReference>
<evidence type="ECO:0000256" key="1">
    <source>
        <dbReference type="ARBA" id="ARBA00001541"/>
    </source>
</evidence>
<dbReference type="Gene3D" id="3.40.50.150">
    <property type="entry name" value="Vaccinia Virus protein VP39"/>
    <property type="match status" value="1"/>
</dbReference>
<dbReference type="InterPro" id="IPR022641">
    <property type="entry name" value="CheR_N"/>
</dbReference>
<dbReference type="KEGG" id="tpx:Turpa_3859"/>
<reference evidence="7 8" key="1">
    <citation type="submission" date="2012-06" db="EMBL/GenBank/DDBJ databases">
        <title>The complete chromosome of genome of Turneriella parva DSM 21527.</title>
        <authorList>
            <consortium name="US DOE Joint Genome Institute (JGI-PGF)"/>
            <person name="Lucas S."/>
            <person name="Han J."/>
            <person name="Lapidus A."/>
            <person name="Bruce D."/>
            <person name="Goodwin L."/>
            <person name="Pitluck S."/>
            <person name="Peters L."/>
            <person name="Kyrpides N."/>
            <person name="Mavromatis K."/>
            <person name="Ivanova N."/>
            <person name="Mikhailova N."/>
            <person name="Chertkov O."/>
            <person name="Detter J.C."/>
            <person name="Tapia R."/>
            <person name="Han C."/>
            <person name="Land M."/>
            <person name="Hauser L."/>
            <person name="Markowitz V."/>
            <person name="Cheng J.-F."/>
            <person name="Hugenholtz P."/>
            <person name="Woyke T."/>
            <person name="Wu D."/>
            <person name="Gronow S."/>
            <person name="Wellnitz S."/>
            <person name="Brambilla E."/>
            <person name="Klenk H.-P."/>
            <person name="Eisen J.A."/>
        </authorList>
    </citation>
    <scope>NUCLEOTIDE SEQUENCE [LARGE SCALE GENOMIC DNA]</scope>
    <source>
        <strain evidence="8">ATCC BAA-1111 / DSM 21527 / NCTC 11395 / H</strain>
    </source>
</reference>
<evidence type="ECO:0000313" key="8">
    <source>
        <dbReference type="Proteomes" id="UP000006048"/>
    </source>
</evidence>
<dbReference type="Pfam" id="PF03705">
    <property type="entry name" value="CheR_N"/>
    <property type="match status" value="1"/>
</dbReference>
<evidence type="ECO:0000256" key="2">
    <source>
        <dbReference type="ARBA" id="ARBA00012534"/>
    </source>
</evidence>
<dbReference type="SUPFAM" id="SSF47757">
    <property type="entry name" value="Chemotaxis receptor methyltransferase CheR, N-terminal domain"/>
    <property type="match status" value="1"/>
</dbReference>
<dbReference type="EC" id="2.1.1.80" evidence="2"/>
<dbReference type="PATRIC" id="fig|869212.3.peg.3889"/>
<sequence length="288" mass="32887">MSDQAFPAIANAIKRLTGLHIEPEKYYLFEHRFPEVMKEHGVSSYAALLHEIEKGTNQKLISRVIEKITTHETRFFRDESIFDALVEQIIPEWKERNFQGAGDGQYPPLKIWSAACSTGQEPYSIAMMLAEFHLQLVRKTQIIATDISEESVAKAVQGRYTSFELSRGLPEKFRKKFFSETDGGAQINRTLLPAIEFKPMNLVTEPAPDRFDIIFCRNVAYYFAPDLRLALFQKMKAALKPEGVLVLGSAESLNGILTDYVLREFGLARYYEMNTANVTLFARKKKTE</sequence>
<evidence type="ECO:0000256" key="4">
    <source>
        <dbReference type="ARBA" id="ARBA00022679"/>
    </source>
</evidence>
<keyword evidence="4" id="KW-0808">Transferase</keyword>
<evidence type="ECO:0000256" key="3">
    <source>
        <dbReference type="ARBA" id="ARBA00022603"/>
    </source>
</evidence>
<dbReference type="AlphaFoldDB" id="I4BB36"/>
<dbReference type="InterPro" id="IPR000780">
    <property type="entry name" value="CheR_MeTrfase"/>
</dbReference>
<dbReference type="Proteomes" id="UP000006048">
    <property type="component" value="Chromosome"/>
</dbReference>
<dbReference type="PROSITE" id="PS50123">
    <property type="entry name" value="CHER"/>
    <property type="match status" value="1"/>
</dbReference>
<dbReference type="InterPro" id="IPR050903">
    <property type="entry name" value="Bact_Chemotaxis_MeTrfase"/>
</dbReference>
<dbReference type="InterPro" id="IPR036804">
    <property type="entry name" value="CheR_N_sf"/>
</dbReference>
<evidence type="ECO:0000313" key="7">
    <source>
        <dbReference type="EMBL" id="AFM14493.1"/>
    </source>
</evidence>
<comment type="catalytic activity">
    <reaction evidence="1">
        <text>L-glutamyl-[protein] + S-adenosyl-L-methionine = [protein]-L-glutamate 5-O-methyl ester + S-adenosyl-L-homocysteine</text>
        <dbReference type="Rhea" id="RHEA:24452"/>
        <dbReference type="Rhea" id="RHEA-COMP:10208"/>
        <dbReference type="Rhea" id="RHEA-COMP:10311"/>
        <dbReference type="ChEBI" id="CHEBI:29973"/>
        <dbReference type="ChEBI" id="CHEBI:57856"/>
        <dbReference type="ChEBI" id="CHEBI:59789"/>
        <dbReference type="ChEBI" id="CHEBI:82795"/>
        <dbReference type="EC" id="2.1.1.80"/>
    </reaction>
</comment>
<evidence type="ECO:0000256" key="5">
    <source>
        <dbReference type="ARBA" id="ARBA00022691"/>
    </source>
</evidence>
<proteinExistence type="predicted"/>
<dbReference type="OrthoDB" id="9816309at2"/>
<dbReference type="HOGENOM" id="CLU_025854_0_2_12"/>
<keyword evidence="3 7" id="KW-0489">Methyltransferase</keyword>
<accession>I4BB36</accession>
<feature type="domain" description="CheR-type methyltransferase" evidence="6">
    <location>
        <begin position="1"/>
        <end position="286"/>
    </location>
</feature>
<protein>
    <recommendedName>
        <fullName evidence="2">protein-glutamate O-methyltransferase</fullName>
        <ecNumber evidence="2">2.1.1.80</ecNumber>
    </recommendedName>
</protein>
<dbReference type="CDD" id="cd02440">
    <property type="entry name" value="AdoMet_MTases"/>
    <property type="match status" value="1"/>
</dbReference>
<dbReference type="EMBL" id="CP002959">
    <property type="protein sequence ID" value="AFM14493.1"/>
    <property type="molecule type" value="Genomic_DNA"/>
</dbReference>
<dbReference type="Pfam" id="PF01739">
    <property type="entry name" value="CheR"/>
    <property type="match status" value="1"/>
</dbReference>
<dbReference type="STRING" id="869212.Turpa_3859"/>
<keyword evidence="5" id="KW-0949">S-adenosyl-L-methionine</keyword>
<dbReference type="RefSeq" id="WP_014804970.1">
    <property type="nucleotide sequence ID" value="NC_018020.1"/>
</dbReference>
<dbReference type="InterPro" id="IPR029063">
    <property type="entry name" value="SAM-dependent_MTases_sf"/>
</dbReference>
<dbReference type="PANTHER" id="PTHR24422">
    <property type="entry name" value="CHEMOTAXIS PROTEIN METHYLTRANSFERASE"/>
    <property type="match status" value="1"/>
</dbReference>
<evidence type="ECO:0000259" key="6">
    <source>
        <dbReference type="PROSITE" id="PS50123"/>
    </source>
</evidence>
<gene>
    <name evidence="7" type="ordered locus">Turpa_3859</name>
</gene>
<dbReference type="InterPro" id="IPR022642">
    <property type="entry name" value="CheR_C"/>
</dbReference>
<dbReference type="SMART" id="SM00138">
    <property type="entry name" value="MeTrc"/>
    <property type="match status" value="1"/>
</dbReference>
<organism evidence="7 8">
    <name type="scientific">Turneriella parva (strain ATCC BAA-1111 / DSM 21527 / NCTC 11395 / H)</name>
    <name type="common">Leptospira parva</name>
    <dbReference type="NCBI Taxonomy" id="869212"/>
    <lineage>
        <taxon>Bacteria</taxon>
        <taxon>Pseudomonadati</taxon>
        <taxon>Spirochaetota</taxon>
        <taxon>Spirochaetia</taxon>
        <taxon>Leptospirales</taxon>
        <taxon>Leptospiraceae</taxon>
        <taxon>Turneriella</taxon>
    </lineage>
</organism>
<dbReference type="PRINTS" id="PR00996">
    <property type="entry name" value="CHERMTFRASE"/>
</dbReference>
<dbReference type="PANTHER" id="PTHR24422:SF10">
    <property type="entry name" value="CHEMOTAXIS PROTEIN METHYLTRANSFERASE 2"/>
    <property type="match status" value="1"/>
</dbReference>
<dbReference type="SUPFAM" id="SSF53335">
    <property type="entry name" value="S-adenosyl-L-methionine-dependent methyltransferases"/>
    <property type="match status" value="1"/>
</dbReference>
<dbReference type="Gene3D" id="1.10.155.10">
    <property type="entry name" value="Chemotaxis receptor methyltransferase CheR, N-terminal domain"/>
    <property type="match status" value="1"/>
</dbReference>